<dbReference type="Gene3D" id="3.40.50.300">
    <property type="entry name" value="P-loop containing nucleotide triphosphate hydrolases"/>
    <property type="match status" value="1"/>
</dbReference>
<dbReference type="GO" id="GO:0005829">
    <property type="term" value="C:cytosol"/>
    <property type="evidence" value="ECO:0007669"/>
    <property type="project" value="TreeGrafter"/>
</dbReference>
<dbReference type="PANTHER" id="PTHR14932">
    <property type="entry name" value="RAS GTPASE-RELATED"/>
    <property type="match status" value="1"/>
</dbReference>
<dbReference type="SUPFAM" id="SSF52540">
    <property type="entry name" value="P-loop containing nucleoside triphosphate hydrolases"/>
    <property type="match status" value="1"/>
</dbReference>
<feature type="compositionally biased region" description="Low complexity" evidence="1">
    <location>
        <begin position="336"/>
        <end position="353"/>
    </location>
</feature>
<comment type="caution">
    <text evidence="2">The sequence shown here is derived from an EMBL/GenBank/DDBJ whole genome shotgun (WGS) entry which is preliminary data.</text>
</comment>
<keyword evidence="3" id="KW-1185">Reference proteome</keyword>
<dbReference type="EMBL" id="JBGBPQ010000021">
    <property type="protein sequence ID" value="KAL1503792.1"/>
    <property type="molecule type" value="Genomic_DNA"/>
</dbReference>
<reference evidence="2 3" key="1">
    <citation type="journal article" date="2024" name="Science">
        <title>Giant polyketide synthase enzymes in the biosynthesis of giant marine polyether toxins.</title>
        <authorList>
            <person name="Fallon T.R."/>
            <person name="Shende V.V."/>
            <person name="Wierzbicki I.H."/>
            <person name="Pendleton A.L."/>
            <person name="Watervoot N.F."/>
            <person name="Auber R.P."/>
            <person name="Gonzalez D.J."/>
            <person name="Wisecaver J.H."/>
            <person name="Moore B.S."/>
        </authorList>
    </citation>
    <scope>NUCLEOTIDE SEQUENCE [LARGE SCALE GENOMIC DNA]</scope>
    <source>
        <strain evidence="2 3">12B1</strain>
    </source>
</reference>
<protein>
    <recommendedName>
        <fullName evidence="4">REM2- and Rab-like small GTPase 1</fullName>
    </recommendedName>
</protein>
<name>A0AB34IQQ8_PRYPA</name>
<evidence type="ECO:0000313" key="3">
    <source>
        <dbReference type="Proteomes" id="UP001515480"/>
    </source>
</evidence>
<feature type="compositionally biased region" description="Low complexity" evidence="1">
    <location>
        <begin position="290"/>
        <end position="300"/>
    </location>
</feature>
<organism evidence="2 3">
    <name type="scientific">Prymnesium parvum</name>
    <name type="common">Toxic golden alga</name>
    <dbReference type="NCBI Taxonomy" id="97485"/>
    <lineage>
        <taxon>Eukaryota</taxon>
        <taxon>Haptista</taxon>
        <taxon>Haptophyta</taxon>
        <taxon>Prymnesiophyceae</taxon>
        <taxon>Prymnesiales</taxon>
        <taxon>Prymnesiaceae</taxon>
        <taxon>Prymnesium</taxon>
    </lineage>
</organism>
<gene>
    <name evidence="2" type="ORF">AB1Y20_012260</name>
</gene>
<proteinExistence type="predicted"/>
<dbReference type="PANTHER" id="PTHR14932:SF1">
    <property type="entry name" value="RAB-LIKE PROTEIN 6"/>
    <property type="match status" value="1"/>
</dbReference>
<evidence type="ECO:0000313" key="2">
    <source>
        <dbReference type="EMBL" id="KAL1503792.1"/>
    </source>
</evidence>
<dbReference type="GO" id="GO:0005634">
    <property type="term" value="C:nucleus"/>
    <property type="evidence" value="ECO:0007669"/>
    <property type="project" value="TreeGrafter"/>
</dbReference>
<feature type="compositionally biased region" description="Pro residues" evidence="1">
    <location>
        <begin position="279"/>
        <end position="289"/>
    </location>
</feature>
<feature type="compositionally biased region" description="Pro residues" evidence="1">
    <location>
        <begin position="322"/>
        <end position="335"/>
    </location>
</feature>
<dbReference type="Proteomes" id="UP001515480">
    <property type="component" value="Unassembled WGS sequence"/>
</dbReference>
<dbReference type="AlphaFoldDB" id="A0AB34IQQ8"/>
<dbReference type="InterPro" id="IPR027417">
    <property type="entry name" value="P-loop_NTPase"/>
</dbReference>
<dbReference type="GO" id="GO:0005525">
    <property type="term" value="F:GTP binding"/>
    <property type="evidence" value="ECO:0007669"/>
    <property type="project" value="InterPro"/>
</dbReference>
<evidence type="ECO:0008006" key="4">
    <source>
        <dbReference type="Google" id="ProtNLM"/>
    </source>
</evidence>
<sequence>MGISPRPSGGFADAMEGPHRPAAPPLPRDTHRALRVGVELRRRLGHGSTLNLRLLLRGDALTGKTSLFRRTLGLPATPPGPPAAPATEIGAAHVDWAPEWCEDRVKLEVWDVVDGAPREESKSLKAAETPPRPRAASLTRDAAGVDVYQSADAMVLLVDQRKRWTLEYAERRLRECPARLPVLLAANFSDLIDEGAAVAVEWEEIAALVAAEAERSGRSILATRCSMKDCTGLDVIHRFLDLAYHQSKRAALLAAAAAAAERHAEAHASLLDLLASRTPLPPPSSPAKPAPSSSSSSSSAQKDWLGRPIHRPAAAAVVPKLDAPPTPPAAKPEPPLHLAADRTPPTATPFAAPCDVIDESFFGADEPPPRRAPPAAAPSAANEGDDLLPLLDDPDEA</sequence>
<feature type="region of interest" description="Disordered" evidence="1">
    <location>
        <begin position="1"/>
        <end position="29"/>
    </location>
</feature>
<feature type="region of interest" description="Disordered" evidence="1">
    <location>
        <begin position="319"/>
        <end position="397"/>
    </location>
</feature>
<feature type="region of interest" description="Disordered" evidence="1">
    <location>
        <begin position="276"/>
        <end position="304"/>
    </location>
</feature>
<dbReference type="InterPro" id="IPR040385">
    <property type="entry name" value="RABL6"/>
</dbReference>
<evidence type="ECO:0000256" key="1">
    <source>
        <dbReference type="SAM" id="MobiDB-lite"/>
    </source>
</evidence>
<feature type="compositionally biased region" description="Low complexity" evidence="1">
    <location>
        <begin position="377"/>
        <end position="391"/>
    </location>
</feature>
<accession>A0AB34IQQ8</accession>